<keyword evidence="2" id="KW-1185">Reference proteome</keyword>
<evidence type="ECO:0000313" key="1">
    <source>
        <dbReference type="EMBL" id="KAI9201467.1"/>
    </source>
</evidence>
<accession>A0AAD5JXR8</accession>
<sequence>MQPFVNHRNWVKMIEMKRIKAGGFSELADFDASMPHTNKKQSKGKGVSSSGSSIGVHSLDYDARLLNNRTGALLSKDKDTSVKVRDVDVVFSVPDINKYYGTMTYRELDTEVPKLSIFSRYNEELVRELCMPYVVGPWNNADHKLLQHDL</sequence>
<protein>
    <submittedName>
        <fullName evidence="1">Uncharacterized protein</fullName>
    </submittedName>
</protein>
<dbReference type="EMBL" id="JAJSOW010000001">
    <property type="protein sequence ID" value="KAI9201467.1"/>
    <property type="molecule type" value="Genomic_DNA"/>
</dbReference>
<evidence type="ECO:0000313" key="2">
    <source>
        <dbReference type="Proteomes" id="UP001064489"/>
    </source>
</evidence>
<comment type="caution">
    <text evidence="1">The sequence shown here is derived from an EMBL/GenBank/DDBJ whole genome shotgun (WGS) entry which is preliminary data.</text>
</comment>
<gene>
    <name evidence="1" type="ORF">LWI28_023888</name>
</gene>
<dbReference type="Proteomes" id="UP001064489">
    <property type="component" value="Chromosome 9"/>
</dbReference>
<organism evidence="1 2">
    <name type="scientific">Acer negundo</name>
    <name type="common">Box elder</name>
    <dbReference type="NCBI Taxonomy" id="4023"/>
    <lineage>
        <taxon>Eukaryota</taxon>
        <taxon>Viridiplantae</taxon>
        <taxon>Streptophyta</taxon>
        <taxon>Embryophyta</taxon>
        <taxon>Tracheophyta</taxon>
        <taxon>Spermatophyta</taxon>
        <taxon>Magnoliopsida</taxon>
        <taxon>eudicotyledons</taxon>
        <taxon>Gunneridae</taxon>
        <taxon>Pentapetalae</taxon>
        <taxon>rosids</taxon>
        <taxon>malvids</taxon>
        <taxon>Sapindales</taxon>
        <taxon>Sapindaceae</taxon>
        <taxon>Hippocastanoideae</taxon>
        <taxon>Acereae</taxon>
        <taxon>Acer</taxon>
    </lineage>
</organism>
<reference evidence="1" key="2">
    <citation type="submission" date="2023-02" db="EMBL/GenBank/DDBJ databases">
        <authorList>
            <person name="Swenson N.G."/>
            <person name="Wegrzyn J.L."/>
            <person name="Mcevoy S.L."/>
        </authorList>
    </citation>
    <scope>NUCLEOTIDE SEQUENCE</scope>
    <source>
        <strain evidence="1">91603</strain>
        <tissue evidence="1">Leaf</tissue>
    </source>
</reference>
<proteinExistence type="predicted"/>
<dbReference type="AlphaFoldDB" id="A0AAD5JXR8"/>
<reference evidence="1" key="1">
    <citation type="journal article" date="2022" name="Plant J.">
        <title>Strategies of tolerance reflected in two North American maple genomes.</title>
        <authorList>
            <person name="McEvoy S.L."/>
            <person name="Sezen U.U."/>
            <person name="Trouern-Trend A."/>
            <person name="McMahon S.M."/>
            <person name="Schaberg P.G."/>
            <person name="Yang J."/>
            <person name="Wegrzyn J.L."/>
            <person name="Swenson N.G."/>
        </authorList>
    </citation>
    <scope>NUCLEOTIDE SEQUENCE</scope>
    <source>
        <strain evidence="1">91603</strain>
    </source>
</reference>
<name>A0AAD5JXR8_ACENE</name>